<accession>A0A9X2WDP5</accession>
<gene>
    <name evidence="1" type="ORF">NYR02_04370</name>
</gene>
<dbReference type="AlphaFoldDB" id="A0A9X2WDP5"/>
<evidence type="ECO:0000313" key="1">
    <source>
        <dbReference type="EMBL" id="MCT7358256.1"/>
    </source>
</evidence>
<dbReference type="EMBL" id="JAOANI010000012">
    <property type="protein sequence ID" value="MCT7358256.1"/>
    <property type="molecule type" value="Genomic_DNA"/>
</dbReference>
<reference evidence="1" key="1">
    <citation type="journal article" date="2022" name="Front. Microbiol.">
        <title>Genome-based taxonomic rearrangement of Oceanobacter-related bacteria including the description of Thalassolituus hydrocarbonoclasticus sp. nov. and Thalassolituus pacificus sp. nov. and emended description of the genus Thalassolituus.</title>
        <authorList>
            <person name="Dong C."/>
            <person name="Wei L."/>
            <person name="Wang J."/>
            <person name="Lai Q."/>
            <person name="Huang Z."/>
            <person name="Shao Z."/>
        </authorList>
    </citation>
    <scope>NUCLEOTIDE SEQUENCE</scope>
    <source>
        <strain evidence="1">59MF3M-4</strain>
    </source>
</reference>
<keyword evidence="2" id="KW-1185">Reference proteome</keyword>
<reference evidence="1" key="2">
    <citation type="submission" date="2022-08" db="EMBL/GenBank/DDBJ databases">
        <authorList>
            <person name="Dong C."/>
        </authorList>
    </citation>
    <scope>NUCLEOTIDE SEQUENCE</scope>
    <source>
        <strain evidence="1">59MF3M-4</strain>
    </source>
</reference>
<dbReference type="Proteomes" id="UP001147830">
    <property type="component" value="Unassembled WGS sequence"/>
</dbReference>
<protein>
    <submittedName>
        <fullName evidence="1">Uncharacterized protein</fullName>
    </submittedName>
</protein>
<organism evidence="1 2">
    <name type="scientific">Thalassolituus pacificus</name>
    <dbReference type="NCBI Taxonomy" id="2975440"/>
    <lineage>
        <taxon>Bacteria</taxon>
        <taxon>Pseudomonadati</taxon>
        <taxon>Pseudomonadota</taxon>
        <taxon>Gammaproteobacteria</taxon>
        <taxon>Oceanospirillales</taxon>
        <taxon>Oceanospirillaceae</taxon>
        <taxon>Thalassolituus</taxon>
    </lineage>
</organism>
<sequence length="103" mass="11907">MDELKAVVQSCGLGVRPFCEYLAEELAEPGHEDESKAETYRGWFRKDRLPDQALFEKMWELLRQHDLFRSSQLVKPQYVEGAVDKDLEAALVALSQRVTDHLK</sequence>
<evidence type="ECO:0000313" key="2">
    <source>
        <dbReference type="Proteomes" id="UP001147830"/>
    </source>
</evidence>
<proteinExistence type="predicted"/>
<name>A0A9X2WDP5_9GAMM</name>
<comment type="caution">
    <text evidence="1">The sequence shown here is derived from an EMBL/GenBank/DDBJ whole genome shotgun (WGS) entry which is preliminary data.</text>
</comment>
<dbReference type="RefSeq" id="WP_260975175.1">
    <property type="nucleotide sequence ID" value="NZ_JAOANI010000012.1"/>
</dbReference>